<dbReference type="Proteomes" id="UP000277498">
    <property type="component" value="Unassembled WGS sequence"/>
</dbReference>
<keyword evidence="4" id="KW-1185">Reference proteome</keyword>
<name>A0A3P5XRX6_9RHOB</name>
<gene>
    <name evidence="3" type="ORF">XINFAN_03045</name>
</gene>
<evidence type="ECO:0000313" key="3">
    <source>
        <dbReference type="EMBL" id="VDC31672.1"/>
    </source>
</evidence>
<proteinExistence type="predicted"/>
<reference evidence="3 4" key="1">
    <citation type="submission" date="2018-11" db="EMBL/GenBank/DDBJ databases">
        <authorList>
            <person name="Criscuolo A."/>
        </authorList>
    </citation>
    <scope>NUCLEOTIDE SEQUENCE [LARGE SCALE GENOMIC DNA]</scope>
    <source>
        <strain evidence="3">ACIP111625</strain>
    </source>
</reference>
<evidence type="ECO:0000259" key="2">
    <source>
        <dbReference type="Pfam" id="PF01471"/>
    </source>
</evidence>
<keyword evidence="1" id="KW-0732">Signal</keyword>
<dbReference type="InterPro" id="IPR036366">
    <property type="entry name" value="PGBDSf"/>
</dbReference>
<dbReference type="SUPFAM" id="SSF47090">
    <property type="entry name" value="PGBD-like"/>
    <property type="match status" value="1"/>
</dbReference>
<dbReference type="AlphaFoldDB" id="A0A3P5XRX6"/>
<dbReference type="InterPro" id="IPR036365">
    <property type="entry name" value="PGBD-like_sf"/>
</dbReference>
<feature type="signal peptide" evidence="1">
    <location>
        <begin position="1"/>
        <end position="25"/>
    </location>
</feature>
<dbReference type="Pfam" id="PF01471">
    <property type="entry name" value="PG_binding_1"/>
    <property type="match status" value="1"/>
</dbReference>
<dbReference type="Gene3D" id="1.10.101.10">
    <property type="entry name" value="PGBD-like superfamily/PGBD"/>
    <property type="match status" value="1"/>
</dbReference>
<organism evidence="3 4">
    <name type="scientific">Pseudogemmobacter humi</name>
    <dbReference type="NCBI Taxonomy" id="2483812"/>
    <lineage>
        <taxon>Bacteria</taxon>
        <taxon>Pseudomonadati</taxon>
        <taxon>Pseudomonadota</taxon>
        <taxon>Alphaproteobacteria</taxon>
        <taxon>Rhodobacterales</taxon>
        <taxon>Paracoccaceae</taxon>
        <taxon>Pseudogemmobacter</taxon>
    </lineage>
</organism>
<feature type="chain" id="PRO_5018039349" description="Peptidoglycan binding-like domain-containing protein" evidence="1">
    <location>
        <begin position="26"/>
        <end position="182"/>
    </location>
</feature>
<dbReference type="RefSeq" id="WP_124087765.1">
    <property type="nucleotide sequence ID" value="NZ_UXAW01000087.1"/>
</dbReference>
<dbReference type="OrthoDB" id="7861420at2"/>
<evidence type="ECO:0000256" key="1">
    <source>
        <dbReference type="SAM" id="SignalP"/>
    </source>
</evidence>
<protein>
    <recommendedName>
        <fullName evidence="2">Peptidoglycan binding-like domain-containing protein</fullName>
    </recommendedName>
</protein>
<dbReference type="EMBL" id="UXAW01000087">
    <property type="protein sequence ID" value="VDC31672.1"/>
    <property type="molecule type" value="Genomic_DNA"/>
</dbReference>
<feature type="domain" description="Peptidoglycan binding-like" evidence="2">
    <location>
        <begin position="120"/>
        <end position="162"/>
    </location>
</feature>
<evidence type="ECO:0000313" key="4">
    <source>
        <dbReference type="Proteomes" id="UP000277498"/>
    </source>
</evidence>
<accession>A0A3P5XRX6</accession>
<dbReference type="PROSITE" id="PS51257">
    <property type="entry name" value="PROKAR_LIPOPROTEIN"/>
    <property type="match status" value="1"/>
</dbReference>
<dbReference type="InterPro" id="IPR002477">
    <property type="entry name" value="Peptidoglycan-bd-like"/>
</dbReference>
<sequence length="182" mass="19470">MIPFSRPCAAALAVLVLAACQPAGAPELPARADFSAEIVDLKGKPGPPKGPEGACWQSDIRPAVIETVTDQILISPGIRDEAGKITTPAVFSSEARQRIIQDRGTVWFRSPCPEQMTPEFIATLQRALKARGLYLQPLTGSMDGPTRAALRRWQQSRGLDSDHLSLAAARELGLIAAGRGSF</sequence>